<reference evidence="2" key="1">
    <citation type="journal article" date="2019" name="Int. J. Syst. Evol. Microbiol.">
        <title>The Global Catalogue of Microorganisms (GCM) 10K type strain sequencing project: providing services to taxonomists for standard genome sequencing and annotation.</title>
        <authorList>
            <consortium name="The Broad Institute Genomics Platform"/>
            <consortium name="The Broad Institute Genome Sequencing Center for Infectious Disease"/>
            <person name="Wu L."/>
            <person name="Ma J."/>
        </authorList>
    </citation>
    <scope>NUCLEOTIDE SEQUENCE [LARGE SCALE GENOMIC DNA]</scope>
    <source>
        <strain evidence="2">CCUG 55328</strain>
    </source>
</reference>
<comment type="caution">
    <text evidence="1">The sequence shown here is derived from an EMBL/GenBank/DDBJ whole genome shotgun (WGS) entry which is preliminary data.</text>
</comment>
<gene>
    <name evidence="1" type="ORF">ACFQ3C_04710</name>
</gene>
<dbReference type="Proteomes" id="UP001597151">
    <property type="component" value="Unassembled WGS sequence"/>
</dbReference>
<evidence type="ECO:0000313" key="1">
    <source>
        <dbReference type="EMBL" id="MFD1193962.1"/>
    </source>
</evidence>
<keyword evidence="2" id="KW-1185">Reference proteome</keyword>
<organism evidence="1 2">
    <name type="scientific">Seohaeicola saemankumensis</name>
    <dbReference type="NCBI Taxonomy" id="481181"/>
    <lineage>
        <taxon>Bacteria</taxon>
        <taxon>Pseudomonadati</taxon>
        <taxon>Pseudomonadota</taxon>
        <taxon>Alphaproteobacteria</taxon>
        <taxon>Rhodobacterales</taxon>
        <taxon>Roseobacteraceae</taxon>
        <taxon>Seohaeicola</taxon>
    </lineage>
</organism>
<accession>A0ABW3TD73</accession>
<name>A0ABW3TD73_9RHOB</name>
<dbReference type="EMBL" id="JBHTKR010000002">
    <property type="protein sequence ID" value="MFD1193962.1"/>
    <property type="molecule type" value="Genomic_DNA"/>
</dbReference>
<protein>
    <submittedName>
        <fullName evidence="1">Uncharacterized protein</fullName>
    </submittedName>
</protein>
<evidence type="ECO:0000313" key="2">
    <source>
        <dbReference type="Proteomes" id="UP001597151"/>
    </source>
</evidence>
<proteinExistence type="predicted"/>
<sequence length="43" mass="4078">MTQITVTLTGLGAATALAPAAAPCAMAGAWLSGTMRKGPGGCT</sequence>
<dbReference type="RefSeq" id="WP_380789310.1">
    <property type="nucleotide sequence ID" value="NZ_JBHTKR010000002.1"/>
</dbReference>